<organism evidence="1 2">
    <name type="scientific">Dreissena polymorpha</name>
    <name type="common">Zebra mussel</name>
    <name type="synonym">Mytilus polymorpha</name>
    <dbReference type="NCBI Taxonomy" id="45954"/>
    <lineage>
        <taxon>Eukaryota</taxon>
        <taxon>Metazoa</taxon>
        <taxon>Spiralia</taxon>
        <taxon>Lophotrochozoa</taxon>
        <taxon>Mollusca</taxon>
        <taxon>Bivalvia</taxon>
        <taxon>Autobranchia</taxon>
        <taxon>Heteroconchia</taxon>
        <taxon>Euheterodonta</taxon>
        <taxon>Imparidentia</taxon>
        <taxon>Neoheterodontei</taxon>
        <taxon>Myida</taxon>
        <taxon>Dreissenoidea</taxon>
        <taxon>Dreissenidae</taxon>
        <taxon>Dreissena</taxon>
    </lineage>
</organism>
<keyword evidence="2" id="KW-1185">Reference proteome</keyword>
<accession>A0A9D4JCM5</accession>
<dbReference type="AlphaFoldDB" id="A0A9D4JCM5"/>
<name>A0A9D4JCM5_DREPO</name>
<reference evidence="1" key="1">
    <citation type="journal article" date="2019" name="bioRxiv">
        <title>The Genome of the Zebra Mussel, Dreissena polymorpha: A Resource for Invasive Species Research.</title>
        <authorList>
            <person name="McCartney M.A."/>
            <person name="Auch B."/>
            <person name="Kono T."/>
            <person name="Mallez S."/>
            <person name="Zhang Y."/>
            <person name="Obille A."/>
            <person name="Becker A."/>
            <person name="Abrahante J.E."/>
            <person name="Garbe J."/>
            <person name="Badalamenti J.P."/>
            <person name="Herman A."/>
            <person name="Mangelson H."/>
            <person name="Liachko I."/>
            <person name="Sullivan S."/>
            <person name="Sone E.D."/>
            <person name="Koren S."/>
            <person name="Silverstein K.A.T."/>
            <person name="Beckman K.B."/>
            <person name="Gohl D.M."/>
        </authorList>
    </citation>
    <scope>NUCLEOTIDE SEQUENCE</scope>
    <source>
        <strain evidence="1">Duluth1</strain>
        <tissue evidence="1">Whole animal</tissue>
    </source>
</reference>
<proteinExistence type="predicted"/>
<reference evidence="1" key="2">
    <citation type="submission" date="2020-11" db="EMBL/GenBank/DDBJ databases">
        <authorList>
            <person name="McCartney M.A."/>
            <person name="Auch B."/>
            <person name="Kono T."/>
            <person name="Mallez S."/>
            <person name="Becker A."/>
            <person name="Gohl D.M."/>
            <person name="Silverstein K.A.T."/>
            <person name="Koren S."/>
            <person name="Bechman K.B."/>
            <person name="Herman A."/>
            <person name="Abrahante J.E."/>
            <person name="Garbe J."/>
        </authorList>
    </citation>
    <scope>NUCLEOTIDE SEQUENCE</scope>
    <source>
        <strain evidence="1">Duluth1</strain>
        <tissue evidence="1">Whole animal</tissue>
    </source>
</reference>
<comment type="caution">
    <text evidence="1">The sequence shown here is derived from an EMBL/GenBank/DDBJ whole genome shotgun (WGS) entry which is preliminary data.</text>
</comment>
<evidence type="ECO:0000313" key="1">
    <source>
        <dbReference type="EMBL" id="KAH3804814.1"/>
    </source>
</evidence>
<sequence>MIARKPGQFVASGGVWINFKGPGRNRVEIETRSDDQRTGIARLSPDIGLIERVSAKVKVFPRDIYIGRRPSDCRRASARCPTDAGRCSLRYTYNESDVGRTPGDYRSLIVRSFFDLNSINSRA</sequence>
<dbReference type="Proteomes" id="UP000828390">
    <property type="component" value="Unassembled WGS sequence"/>
</dbReference>
<evidence type="ECO:0000313" key="2">
    <source>
        <dbReference type="Proteomes" id="UP000828390"/>
    </source>
</evidence>
<protein>
    <submittedName>
        <fullName evidence="1">Uncharacterized protein</fullName>
    </submittedName>
</protein>
<gene>
    <name evidence="1" type="ORF">DPMN_133105</name>
</gene>
<dbReference type="EMBL" id="JAIWYP010000006">
    <property type="protein sequence ID" value="KAH3804814.1"/>
    <property type="molecule type" value="Genomic_DNA"/>
</dbReference>